<dbReference type="PRINTS" id="PR00035">
    <property type="entry name" value="HTHGNTR"/>
</dbReference>
<evidence type="ECO:0000256" key="5">
    <source>
        <dbReference type="SAM" id="MobiDB-lite"/>
    </source>
</evidence>
<keyword evidence="8" id="KW-1185">Reference proteome</keyword>
<gene>
    <name evidence="7" type="primary">txxe341-GntR</name>
    <name evidence="7" type="ORF">TXXE_04420</name>
</gene>
<dbReference type="CDD" id="cd07377">
    <property type="entry name" value="WHTH_GntR"/>
    <property type="match status" value="1"/>
</dbReference>
<evidence type="ECO:0000259" key="6">
    <source>
        <dbReference type="PROSITE" id="PS50949"/>
    </source>
</evidence>
<dbReference type="InterPro" id="IPR036390">
    <property type="entry name" value="WH_DNA-bd_sf"/>
</dbReference>
<sequence>MNVPLYERIYNHLLEKIKNGELTSGDRVPSEKELADHFNVSRITSKKALELLALQKVIERVQGKGSFVSQNLPDLDSLKPLDPNGDQEEDGAKNAPARSASPMKTIAFILPDFADSYGLRLIHGVEERCSQIGARMFIKLTYDNREEEEEAIRSFMHLGVDGIVIFPVHGEHYNPELVRLVLDKFPVVLIDRYLKGIATAAVYTDNRQAAFELTDRLIQRGHTQIGFISAPADNTSTIEDRIIGFTMAFAKRGLSLPPGHMMTNLYSSLPRSFESRNISVDIETVRRFVEGNPHLTAFVVAEYNLALIVHQALISLGKRIPEDCQIVCFDSPDEPFGNHRFTHVRQDEFAMGRKAVDLLEKLWDGEEVQMHNIIPYRIIEGSSTR</sequence>
<evidence type="ECO:0000256" key="3">
    <source>
        <dbReference type="ARBA" id="ARBA00023125"/>
    </source>
</evidence>
<keyword evidence="3" id="KW-0238">DNA-binding</keyword>
<feature type="compositionally biased region" description="Low complexity" evidence="5">
    <location>
        <begin position="72"/>
        <end position="83"/>
    </location>
</feature>
<evidence type="ECO:0000313" key="8">
    <source>
        <dbReference type="Proteomes" id="UP000681526"/>
    </source>
</evidence>
<dbReference type="Proteomes" id="UP000681526">
    <property type="component" value="Unassembled WGS sequence"/>
</dbReference>
<organism evidence="7 8">
    <name type="scientific">Thermobacillus xylanilyticus</name>
    <dbReference type="NCBI Taxonomy" id="76633"/>
    <lineage>
        <taxon>Bacteria</taxon>
        <taxon>Bacillati</taxon>
        <taxon>Bacillota</taxon>
        <taxon>Bacilli</taxon>
        <taxon>Bacillales</taxon>
        <taxon>Paenibacillaceae</taxon>
        <taxon>Thermobacillus</taxon>
    </lineage>
</organism>
<dbReference type="Pfam" id="PF00392">
    <property type="entry name" value="GntR"/>
    <property type="match status" value="1"/>
</dbReference>
<dbReference type="InterPro" id="IPR028082">
    <property type="entry name" value="Peripla_BP_I"/>
</dbReference>
<proteinExistence type="predicted"/>
<keyword evidence="4" id="KW-0804">Transcription</keyword>
<dbReference type="Pfam" id="PF13377">
    <property type="entry name" value="Peripla_BP_3"/>
    <property type="match status" value="1"/>
</dbReference>
<reference evidence="7 8" key="1">
    <citation type="submission" date="2021-04" db="EMBL/GenBank/DDBJ databases">
        <authorList>
            <person name="Rakotoarivonina H."/>
        </authorList>
    </citation>
    <scope>NUCLEOTIDE SEQUENCE [LARGE SCALE GENOMIC DNA]</scope>
    <source>
        <strain evidence="7 8">XE</strain>
    </source>
</reference>
<accession>A0ABM8V1B8</accession>
<comment type="caution">
    <text evidence="7">The sequence shown here is derived from an EMBL/GenBank/DDBJ whole genome shotgun (WGS) entry which is preliminary data.</text>
</comment>
<evidence type="ECO:0000256" key="2">
    <source>
        <dbReference type="ARBA" id="ARBA00023015"/>
    </source>
</evidence>
<dbReference type="SUPFAM" id="SSF46785">
    <property type="entry name" value="Winged helix' DNA-binding domain"/>
    <property type="match status" value="1"/>
</dbReference>
<dbReference type="InterPro" id="IPR000524">
    <property type="entry name" value="Tscrpt_reg_HTH_GntR"/>
</dbReference>
<evidence type="ECO:0000313" key="7">
    <source>
        <dbReference type="EMBL" id="CAG5080692.1"/>
    </source>
</evidence>
<dbReference type="CDD" id="cd06267">
    <property type="entry name" value="PBP1_LacI_sugar_binding-like"/>
    <property type="match status" value="1"/>
</dbReference>
<feature type="region of interest" description="Disordered" evidence="5">
    <location>
        <begin position="72"/>
        <end position="98"/>
    </location>
</feature>
<evidence type="ECO:0000256" key="4">
    <source>
        <dbReference type="ARBA" id="ARBA00023163"/>
    </source>
</evidence>
<dbReference type="SMART" id="SM00345">
    <property type="entry name" value="HTH_GNTR"/>
    <property type="match status" value="1"/>
</dbReference>
<dbReference type="Gene3D" id="3.40.50.2300">
    <property type="match status" value="2"/>
</dbReference>
<dbReference type="PANTHER" id="PTHR30146">
    <property type="entry name" value="LACI-RELATED TRANSCRIPTIONAL REPRESSOR"/>
    <property type="match status" value="1"/>
</dbReference>
<dbReference type="RefSeq" id="WP_213483643.1">
    <property type="nucleotide sequence ID" value="NZ_CAJRAY010000019.1"/>
</dbReference>
<dbReference type="PANTHER" id="PTHR30146:SF95">
    <property type="entry name" value="RIBOSE OPERON REPRESSOR"/>
    <property type="match status" value="1"/>
</dbReference>
<dbReference type="Gene3D" id="1.10.10.10">
    <property type="entry name" value="Winged helix-like DNA-binding domain superfamily/Winged helix DNA-binding domain"/>
    <property type="match status" value="1"/>
</dbReference>
<feature type="domain" description="HTH gntR-type" evidence="6">
    <location>
        <begin position="3"/>
        <end position="71"/>
    </location>
</feature>
<dbReference type="InterPro" id="IPR036388">
    <property type="entry name" value="WH-like_DNA-bd_sf"/>
</dbReference>
<name>A0ABM8V1B8_THEXY</name>
<dbReference type="InterPro" id="IPR046335">
    <property type="entry name" value="LacI/GalR-like_sensor"/>
</dbReference>
<protein>
    <submittedName>
        <fullName evidence="7">Transcriptional regulator, GntR family with LacI sensor</fullName>
    </submittedName>
</protein>
<keyword evidence="1" id="KW-0678">Repressor</keyword>
<dbReference type="EMBL" id="CAJRAY010000019">
    <property type="protein sequence ID" value="CAG5080692.1"/>
    <property type="molecule type" value="Genomic_DNA"/>
</dbReference>
<keyword evidence="2" id="KW-0805">Transcription regulation</keyword>
<evidence type="ECO:0000256" key="1">
    <source>
        <dbReference type="ARBA" id="ARBA00022491"/>
    </source>
</evidence>
<dbReference type="PROSITE" id="PS50949">
    <property type="entry name" value="HTH_GNTR"/>
    <property type="match status" value="1"/>
</dbReference>
<dbReference type="SUPFAM" id="SSF53822">
    <property type="entry name" value="Periplasmic binding protein-like I"/>
    <property type="match status" value="1"/>
</dbReference>